<gene>
    <name evidence="1" type="ORF">DX914_18970</name>
</gene>
<accession>A0A371JWB8</accession>
<dbReference type="AlphaFoldDB" id="A0A371JWB8"/>
<sequence length="758" mass="81963">MSKIAIPDLVEKLGGVAAKPLKDASVQTELLNVDKGAQTTAQSGPIKAVFGASIAAAVHLYNGADDKDEDGVIGNRAAATDPDKATTDWRPQLAFETGSAWLKYSLTAAATAKASAKIGSAGGSIAGDRSLRLLYYKRHDAARRIGEAVLSDVDELGSVLSASDIAALGVGEAVALKARGKLTATLSLSWSDIFSTSLQALSGLPGAASGAYLIEIGASAGATFTATLEDDFALCFVREKASGERAFRVAVRKSEVHDTRFQAKAGVEIQFADPAAVKTALSSVMAGVLDAPAAAIKAIEDATSLDKVPAKYRPVAEALAKRFGLDGSPLQPLKKKLTELSEELTQRITQIAETKVSLGFTYEYLRLSSEASLLEAHLSQDALTALHGALLGFDFARVLAYPGPGLALDFFLHQKTVERVRAWGFSLGVGTWFNLKSKQTRKDRFVSRRYVSAEGERWTRAYLGSTQYTASANTWNTDYGATLKADLEEARAPQLTAGSNFKCGLQLWWQENRIRTASELERVVDDAVLWGVIDTGAAPDLYDRLQTALAKADSCQPRLSVMLSDRGASLAMHALAEADDAAWARHAARALPWYAKQSARATAASREALYAPLFDDYRRHPGSEGKALKNLIADNLRDYGGGLAGQETKGETPWTVYQVLLRAGSAERAFWKRWERLRIGAKRMRELLEVRGDWQDFDDHFALMRGAFEQTFLIRAVASLLAEKLRDERHDGKTYATTLTLSYKDGQQDKTLVVGAAN</sequence>
<dbReference type="Proteomes" id="UP000264492">
    <property type="component" value="Unassembled WGS sequence"/>
</dbReference>
<dbReference type="OrthoDB" id="6027748at2"/>
<organism evidence="1 2">
    <name type="scientific">Lysobacter silvisoli</name>
    <dbReference type="NCBI Taxonomy" id="2293254"/>
    <lineage>
        <taxon>Bacteria</taxon>
        <taxon>Pseudomonadati</taxon>
        <taxon>Pseudomonadota</taxon>
        <taxon>Gammaproteobacteria</taxon>
        <taxon>Lysobacterales</taxon>
        <taxon>Lysobacteraceae</taxon>
        <taxon>Lysobacter</taxon>
    </lineage>
</organism>
<keyword evidence="2" id="KW-1185">Reference proteome</keyword>
<evidence type="ECO:0000313" key="2">
    <source>
        <dbReference type="Proteomes" id="UP000264492"/>
    </source>
</evidence>
<reference evidence="1 2" key="1">
    <citation type="submission" date="2018-08" db="EMBL/GenBank/DDBJ databases">
        <title>Lysobacter sp. zong2l5, whole genome shotgun sequence.</title>
        <authorList>
            <person name="Zhang X."/>
            <person name="Feng G."/>
            <person name="Zhu H."/>
        </authorList>
    </citation>
    <scope>NUCLEOTIDE SEQUENCE [LARGE SCALE GENOMIC DNA]</scope>
    <source>
        <strain evidence="2">zong2l5</strain>
    </source>
</reference>
<name>A0A371JWB8_9GAMM</name>
<dbReference type="RefSeq" id="WP_115861770.1">
    <property type="nucleotide sequence ID" value="NZ_QTSU01000005.1"/>
</dbReference>
<proteinExistence type="predicted"/>
<comment type="caution">
    <text evidence="1">The sequence shown here is derived from an EMBL/GenBank/DDBJ whole genome shotgun (WGS) entry which is preliminary data.</text>
</comment>
<protein>
    <submittedName>
        <fullName evidence="1">Uncharacterized protein</fullName>
    </submittedName>
</protein>
<dbReference type="EMBL" id="QTSU01000005">
    <property type="protein sequence ID" value="RDZ25948.1"/>
    <property type="molecule type" value="Genomic_DNA"/>
</dbReference>
<evidence type="ECO:0000313" key="1">
    <source>
        <dbReference type="EMBL" id="RDZ25948.1"/>
    </source>
</evidence>